<dbReference type="Pfam" id="PF09983">
    <property type="entry name" value="JetD_C"/>
    <property type="match status" value="1"/>
</dbReference>
<dbReference type="Proteomes" id="UP000823631">
    <property type="component" value="Unassembled WGS sequence"/>
</dbReference>
<reference evidence="3" key="2">
    <citation type="journal article" date="2021" name="PeerJ">
        <title>Extensive microbial diversity within the chicken gut microbiome revealed by metagenomics and culture.</title>
        <authorList>
            <person name="Gilroy R."/>
            <person name="Ravi A."/>
            <person name="Getino M."/>
            <person name="Pursley I."/>
            <person name="Horton D.L."/>
            <person name="Alikhan N.F."/>
            <person name="Baker D."/>
            <person name="Gharbi K."/>
            <person name="Hall N."/>
            <person name="Watson M."/>
            <person name="Adriaenssens E.M."/>
            <person name="Foster-Nyarko E."/>
            <person name="Jarju S."/>
            <person name="Secka A."/>
            <person name="Antonio M."/>
            <person name="Oren A."/>
            <person name="Chaudhuri R.R."/>
            <person name="La Ragione R."/>
            <person name="Hildebrand F."/>
            <person name="Pallen M.J."/>
        </authorList>
    </citation>
    <scope>NUCLEOTIDE SEQUENCE</scope>
    <source>
        <strain evidence="3">17213</strain>
    </source>
</reference>
<name>A0A9D9DCY5_9GAMM</name>
<comment type="caution">
    <text evidence="3">The sequence shown here is derived from an EMBL/GenBank/DDBJ whole genome shotgun (WGS) entry which is preliminary data.</text>
</comment>
<gene>
    <name evidence="3" type="ORF">IAB19_06820</name>
</gene>
<dbReference type="EMBL" id="JADINH010000144">
    <property type="protein sequence ID" value="MBO8416073.1"/>
    <property type="molecule type" value="Genomic_DNA"/>
</dbReference>
<feature type="domain" description="DUF3322" evidence="2">
    <location>
        <begin position="8"/>
        <end position="178"/>
    </location>
</feature>
<evidence type="ECO:0008006" key="5">
    <source>
        <dbReference type="Google" id="ProtNLM"/>
    </source>
</evidence>
<organism evidence="3 4">
    <name type="scientific">Candidatus Avisuccinivibrio stercorigallinarum</name>
    <dbReference type="NCBI Taxonomy" id="2840704"/>
    <lineage>
        <taxon>Bacteria</taxon>
        <taxon>Pseudomonadati</taxon>
        <taxon>Pseudomonadota</taxon>
        <taxon>Gammaproteobacteria</taxon>
        <taxon>Aeromonadales</taxon>
        <taxon>Succinivibrionaceae</taxon>
        <taxon>Succinivibrionaceae incertae sedis</taxon>
        <taxon>Candidatus Avisuccinivibrio</taxon>
    </lineage>
</organism>
<sequence length="406" mass="47321">MPREFTYPQDLKLAEQKRFDSGQRIKEDLEGQFPLTLKLHIPTSGELKVKFNHCRDWAQAWDELKDKLNLEYTTISTTLHSQTLPCAVTFKTIEELAAFTGRTPLLNHFKDCCKICESRLPQLLPFIKSHPKFAFDYHDIMDRAVSVCLYLLKHPRPNIYLRELDLPGVDTKFLERHNNKNERGFSGPVGQLLDCVLPADAIDENFWAHDNFVRRYGFKPKPEFIRFHLLDKSNKENERWNDLIDVQVDKDSFARLAFAVDNVVICENEVSYLALPPLRSSLAIFGKGYGFSGWESFNCLKGRRIIYWGDLDVDGFSILNQLRAQLPGEDLVSALMDEETIKDFTELAVKDRCNYLSQEREFHYLSPAELQAYQALITDKYGTNLRIEQERLPYSRIKQEIEKRLR</sequence>
<evidence type="ECO:0000313" key="4">
    <source>
        <dbReference type="Proteomes" id="UP000823631"/>
    </source>
</evidence>
<dbReference type="InterPro" id="IPR024537">
    <property type="entry name" value="DUF3322"/>
</dbReference>
<evidence type="ECO:0000259" key="2">
    <source>
        <dbReference type="Pfam" id="PF11795"/>
    </source>
</evidence>
<evidence type="ECO:0000313" key="3">
    <source>
        <dbReference type="EMBL" id="MBO8416073.1"/>
    </source>
</evidence>
<evidence type="ECO:0000259" key="1">
    <source>
        <dbReference type="Pfam" id="PF09983"/>
    </source>
</evidence>
<feature type="domain" description="Wadjet protein JetD C-terminal" evidence="1">
    <location>
        <begin position="217"/>
        <end position="399"/>
    </location>
</feature>
<protein>
    <recommendedName>
        <fullName evidence="5">Wadjet protein JetD C-terminal domain-containing protein</fullName>
    </recommendedName>
</protein>
<accession>A0A9D9DCY5</accession>
<dbReference type="InterPro" id="IPR024534">
    <property type="entry name" value="JetD_C"/>
</dbReference>
<dbReference type="AlphaFoldDB" id="A0A9D9DCY5"/>
<dbReference type="Pfam" id="PF11795">
    <property type="entry name" value="DUF3322"/>
    <property type="match status" value="1"/>
</dbReference>
<reference evidence="3" key="1">
    <citation type="submission" date="2020-10" db="EMBL/GenBank/DDBJ databases">
        <authorList>
            <person name="Gilroy R."/>
        </authorList>
    </citation>
    <scope>NUCLEOTIDE SEQUENCE</scope>
    <source>
        <strain evidence="3">17213</strain>
    </source>
</reference>
<proteinExistence type="predicted"/>